<evidence type="ECO:0000313" key="2">
    <source>
        <dbReference type="Proteomes" id="UP001501444"/>
    </source>
</evidence>
<comment type="caution">
    <text evidence="1">The sequence shown here is derived from an EMBL/GenBank/DDBJ whole genome shotgun (WGS) entry which is preliminary data.</text>
</comment>
<reference evidence="1 2" key="1">
    <citation type="journal article" date="2019" name="Int. J. Syst. Evol. Microbiol.">
        <title>The Global Catalogue of Microorganisms (GCM) 10K type strain sequencing project: providing services to taxonomists for standard genome sequencing and annotation.</title>
        <authorList>
            <consortium name="The Broad Institute Genomics Platform"/>
            <consortium name="The Broad Institute Genome Sequencing Center for Infectious Disease"/>
            <person name="Wu L."/>
            <person name="Ma J."/>
        </authorList>
    </citation>
    <scope>NUCLEOTIDE SEQUENCE [LARGE SCALE GENOMIC DNA]</scope>
    <source>
        <strain evidence="1 2">JCM 3272</strain>
    </source>
</reference>
<accession>A0ABN3HH05</accession>
<dbReference type="EMBL" id="BAAARV010000086">
    <property type="protein sequence ID" value="GAA2380066.1"/>
    <property type="molecule type" value="Genomic_DNA"/>
</dbReference>
<proteinExistence type="predicted"/>
<dbReference type="Proteomes" id="UP001501444">
    <property type="component" value="Unassembled WGS sequence"/>
</dbReference>
<sequence length="220" mass="22911">MDGTATDQLSMTAAELSFLLASGDRQGQTPRLLGLGDADRTDAVLSAGLGSLLLRHLAAPVDGSRLEMAPAVAAVAAGLHRPRGFVQLGLTADDHADGALLIAAEQIRMLVAARAYRCYDVTPLAPEADARDALLAVADKFLHRHRPAIATFAATSAADFERGVQPGRATLSSAADGTWRVVTRDGAETTAEDFDAAATVLREELARMMPAPSAAQPAQS</sequence>
<name>A0ABN3HH05_9ACTN</name>
<organism evidence="1 2">
    <name type="scientific">Dactylosporangium salmoneum</name>
    <dbReference type="NCBI Taxonomy" id="53361"/>
    <lineage>
        <taxon>Bacteria</taxon>
        <taxon>Bacillati</taxon>
        <taxon>Actinomycetota</taxon>
        <taxon>Actinomycetes</taxon>
        <taxon>Micromonosporales</taxon>
        <taxon>Micromonosporaceae</taxon>
        <taxon>Dactylosporangium</taxon>
    </lineage>
</organism>
<keyword evidence="2" id="KW-1185">Reference proteome</keyword>
<dbReference type="RefSeq" id="WP_344618536.1">
    <property type="nucleotide sequence ID" value="NZ_BAAARV010000086.1"/>
</dbReference>
<gene>
    <name evidence="1" type="ORF">GCM10010170_087070</name>
</gene>
<evidence type="ECO:0000313" key="1">
    <source>
        <dbReference type="EMBL" id="GAA2380066.1"/>
    </source>
</evidence>
<protein>
    <submittedName>
        <fullName evidence="1">Uncharacterized protein</fullName>
    </submittedName>
</protein>